<sequence length="61" mass="6733">MSTERPDAGLVTEPSPHELRDPEMRLELRRAGIWLGLAAVTWWGGLRGGRAGTSLHPARDK</sequence>
<proteinExistence type="predicted"/>
<evidence type="ECO:0000313" key="1">
    <source>
        <dbReference type="EMBL" id="QDZ06157.1"/>
    </source>
</evidence>
<dbReference type="KEGG" id="spai:FPZ24_00630"/>
<dbReference type="AlphaFoldDB" id="A0A5B8LDJ0"/>
<name>A0A5B8LDJ0_9SPHN</name>
<reference evidence="1 2" key="1">
    <citation type="submission" date="2019-07" db="EMBL/GenBank/DDBJ databases">
        <title>Full genome sequence of Sphingomonas sp. 4R-6-7(HKS19).</title>
        <authorList>
            <person name="Im W.-T."/>
        </authorList>
    </citation>
    <scope>NUCLEOTIDE SEQUENCE [LARGE SCALE GENOMIC DNA]</scope>
    <source>
        <strain evidence="1 2">HKS19</strain>
    </source>
</reference>
<gene>
    <name evidence="1" type="ORF">FPZ24_00630</name>
</gene>
<dbReference type="Proteomes" id="UP000315673">
    <property type="component" value="Chromosome"/>
</dbReference>
<evidence type="ECO:0000313" key="2">
    <source>
        <dbReference type="Proteomes" id="UP000315673"/>
    </source>
</evidence>
<dbReference type="EMBL" id="CP042306">
    <property type="protein sequence ID" value="QDZ06157.1"/>
    <property type="molecule type" value="Genomic_DNA"/>
</dbReference>
<protein>
    <submittedName>
        <fullName evidence="1">Uncharacterized protein</fullName>
    </submittedName>
</protein>
<keyword evidence="2" id="KW-1185">Reference proteome</keyword>
<dbReference type="RefSeq" id="WP_146569241.1">
    <property type="nucleotide sequence ID" value="NZ_CP042306.1"/>
</dbReference>
<organism evidence="1 2">
    <name type="scientific">Sphingomonas panacisoli</name>
    <dbReference type="NCBI Taxonomy" id="1813879"/>
    <lineage>
        <taxon>Bacteria</taxon>
        <taxon>Pseudomonadati</taxon>
        <taxon>Pseudomonadota</taxon>
        <taxon>Alphaproteobacteria</taxon>
        <taxon>Sphingomonadales</taxon>
        <taxon>Sphingomonadaceae</taxon>
        <taxon>Sphingomonas</taxon>
    </lineage>
</organism>
<accession>A0A5B8LDJ0</accession>